<dbReference type="Proteomes" id="UP000001918">
    <property type="component" value="Chromosome"/>
</dbReference>
<keyword evidence="3" id="KW-1185">Reference proteome</keyword>
<dbReference type="OrthoDB" id="3450177at2"/>
<accession>D1A8B2</accession>
<keyword evidence="1" id="KW-1133">Transmembrane helix</keyword>
<evidence type="ECO:0000313" key="2">
    <source>
        <dbReference type="EMBL" id="ACZ00427.1"/>
    </source>
</evidence>
<keyword evidence="1" id="KW-0472">Membrane</keyword>
<protein>
    <submittedName>
        <fullName evidence="2">Uncharacterized protein</fullName>
    </submittedName>
</protein>
<evidence type="ECO:0000256" key="1">
    <source>
        <dbReference type="SAM" id="Phobius"/>
    </source>
</evidence>
<dbReference type="HOGENOM" id="CLU_652015_0_0_11"/>
<keyword evidence="1" id="KW-0812">Transmembrane</keyword>
<organism evidence="2 3">
    <name type="scientific">Thermomonospora curvata (strain ATCC 19995 / DSM 43183 / JCM 3096 / KCTC 9072 / NBRC 15933 / NCIMB 10081 / Henssen B9)</name>
    <dbReference type="NCBI Taxonomy" id="471852"/>
    <lineage>
        <taxon>Bacteria</taxon>
        <taxon>Bacillati</taxon>
        <taxon>Actinomycetota</taxon>
        <taxon>Actinomycetes</taxon>
        <taxon>Streptosporangiales</taxon>
        <taxon>Thermomonosporaceae</taxon>
        <taxon>Thermomonospora</taxon>
    </lineage>
</organism>
<evidence type="ECO:0000313" key="3">
    <source>
        <dbReference type="Proteomes" id="UP000001918"/>
    </source>
</evidence>
<gene>
    <name evidence="2" type="ordered locus">Tcur_4911</name>
</gene>
<dbReference type="EMBL" id="CP001738">
    <property type="protein sequence ID" value="ACZ00427.1"/>
    <property type="molecule type" value="Genomic_DNA"/>
</dbReference>
<feature type="transmembrane region" description="Helical" evidence="1">
    <location>
        <begin position="106"/>
        <end position="124"/>
    </location>
</feature>
<dbReference type="KEGG" id="tcu:Tcur_4911"/>
<proteinExistence type="predicted"/>
<dbReference type="RefSeq" id="WP_012855208.1">
    <property type="nucleotide sequence ID" value="NC_013510.1"/>
</dbReference>
<dbReference type="AlphaFoldDB" id="D1A8B2"/>
<feature type="transmembrane region" description="Helical" evidence="1">
    <location>
        <begin position="130"/>
        <end position="153"/>
    </location>
</feature>
<dbReference type="STRING" id="471852.Tcur_4911"/>
<name>D1A8B2_THECD</name>
<feature type="transmembrane region" description="Helical" evidence="1">
    <location>
        <begin position="165"/>
        <end position="190"/>
    </location>
</feature>
<sequence length="421" mass="43822">MSLYGNDKMLMGIAKAEVTAAMPVLPPAWIVNFLFKLSEGDAAKLEKAATAWEKTAQEISGIITSIRDTAGKLAKEDWNAESRQMFEQKVDAMCEQLEQSRAFCEVVKNALLVCAAALLAYAVFAAAMGAYLAVLAAVFVAAIAGVVTAPAASSAMATAGVCLKITYAATAVLGGVLSIAGSIFGIHAWVTSGRQEKLGNTEARADFKQAMVSGGVTALTNLAQNAANTGLAYVNRFDMPHKPSGLPLQKIDLDADRNKDGTWTVGGGGTVGRAGSPFSIEGGGNIKFSRNDGDFLFNGLGAEGKYSHTPPGGPQWSAGGKLDYSDEDGVFQGPKNGELSGGLNGEWGIGNGGAKLETEGKKNFEDGSWKISGSGGGTYQGGDVAGYKGEYEVNEKGEGQYQGTFNNPIYDILHGGDQGKK</sequence>
<reference evidence="2 3" key="1">
    <citation type="journal article" date="2011" name="Stand. Genomic Sci.">
        <title>Complete genome sequence of Thermomonospora curvata type strain (B9).</title>
        <authorList>
            <person name="Chertkov O."/>
            <person name="Sikorski J."/>
            <person name="Nolan M."/>
            <person name="Lapidus A."/>
            <person name="Lucas S."/>
            <person name="Del Rio T.G."/>
            <person name="Tice H."/>
            <person name="Cheng J.F."/>
            <person name="Goodwin L."/>
            <person name="Pitluck S."/>
            <person name="Liolios K."/>
            <person name="Ivanova N."/>
            <person name="Mavromatis K."/>
            <person name="Mikhailova N."/>
            <person name="Ovchinnikova G."/>
            <person name="Pati A."/>
            <person name="Chen A."/>
            <person name="Palaniappan K."/>
            <person name="Djao O.D."/>
            <person name="Land M."/>
            <person name="Hauser L."/>
            <person name="Chang Y.J."/>
            <person name="Jeffries C.D."/>
            <person name="Brettin T."/>
            <person name="Han C."/>
            <person name="Detter J.C."/>
            <person name="Rohde M."/>
            <person name="Goker M."/>
            <person name="Woyke T."/>
            <person name="Bristow J."/>
            <person name="Eisen J.A."/>
            <person name="Markowitz V."/>
            <person name="Hugenholtz P."/>
            <person name="Klenk H.P."/>
            <person name="Kyrpides N.C."/>
        </authorList>
    </citation>
    <scope>NUCLEOTIDE SEQUENCE [LARGE SCALE GENOMIC DNA]</scope>
    <source>
        <strain evidence="3">ATCC 19995 / DSM 43183 / JCM 3096 / KCTC 9072 / NBRC 15933 / NCIMB 10081 / Henssen B9</strain>
    </source>
</reference>